<reference evidence="4" key="1">
    <citation type="submission" date="2017-02" db="UniProtKB">
        <authorList>
            <consortium name="WormBaseParasite"/>
        </authorList>
    </citation>
    <scope>IDENTIFICATION</scope>
</reference>
<accession>A0A0N4TV31</accession>
<gene>
    <name evidence="2" type="ORF">BPAG_LOCUS12644</name>
</gene>
<keyword evidence="1" id="KW-1133">Transmembrane helix</keyword>
<keyword evidence="1" id="KW-0812">Transmembrane</keyword>
<proteinExistence type="predicted"/>
<keyword evidence="3" id="KW-1185">Reference proteome</keyword>
<sequence length="73" mass="7953">MSCQMVTSLHKMVRIGPKRSLVVHFFFIESLKWVAVLPFHPSSHPSFLFVLGQSTSDRTAAAAAVAVAVAVIE</sequence>
<evidence type="ECO:0000256" key="1">
    <source>
        <dbReference type="SAM" id="Phobius"/>
    </source>
</evidence>
<protein>
    <submittedName>
        <fullName evidence="2 4">Uncharacterized protein</fullName>
    </submittedName>
</protein>
<dbReference type="Proteomes" id="UP000278627">
    <property type="component" value="Unassembled WGS sequence"/>
</dbReference>
<dbReference type="AlphaFoldDB" id="A0A0N4TV31"/>
<reference evidence="2 3" key="2">
    <citation type="submission" date="2018-11" db="EMBL/GenBank/DDBJ databases">
        <authorList>
            <consortium name="Pathogen Informatics"/>
        </authorList>
    </citation>
    <scope>NUCLEOTIDE SEQUENCE [LARGE SCALE GENOMIC DNA]</scope>
</reference>
<keyword evidence="1" id="KW-0472">Membrane</keyword>
<feature type="transmembrane region" description="Helical" evidence="1">
    <location>
        <begin position="21"/>
        <end position="40"/>
    </location>
</feature>
<evidence type="ECO:0000313" key="3">
    <source>
        <dbReference type="Proteomes" id="UP000278627"/>
    </source>
</evidence>
<name>A0A0N4TV31_BRUPA</name>
<dbReference type="EMBL" id="UZAD01013309">
    <property type="protein sequence ID" value="VDN93830.1"/>
    <property type="molecule type" value="Genomic_DNA"/>
</dbReference>
<dbReference type="WBParaSite" id="BPAG_0001268201-mRNA-1">
    <property type="protein sequence ID" value="BPAG_0001268201-mRNA-1"/>
    <property type="gene ID" value="BPAG_0001268201"/>
</dbReference>
<organism evidence="4">
    <name type="scientific">Brugia pahangi</name>
    <name type="common">Filarial nematode worm</name>
    <dbReference type="NCBI Taxonomy" id="6280"/>
    <lineage>
        <taxon>Eukaryota</taxon>
        <taxon>Metazoa</taxon>
        <taxon>Ecdysozoa</taxon>
        <taxon>Nematoda</taxon>
        <taxon>Chromadorea</taxon>
        <taxon>Rhabditida</taxon>
        <taxon>Spirurina</taxon>
        <taxon>Spiruromorpha</taxon>
        <taxon>Filarioidea</taxon>
        <taxon>Onchocercidae</taxon>
        <taxon>Brugia</taxon>
    </lineage>
</organism>
<evidence type="ECO:0000313" key="2">
    <source>
        <dbReference type="EMBL" id="VDN93830.1"/>
    </source>
</evidence>
<evidence type="ECO:0000313" key="4">
    <source>
        <dbReference type="WBParaSite" id="BPAG_0001268201-mRNA-1"/>
    </source>
</evidence>